<comment type="caution">
    <text evidence="1">The sequence shown here is derived from an EMBL/GenBank/DDBJ whole genome shotgun (WGS) entry which is preliminary data.</text>
</comment>
<name>A0A0G1U795_9BACT</name>
<sequence>MITSDTDAPEFLGIKFVAAVRQKRRRIFRDLLMENEFLWGVYFFSLTPEEQVWAAANRPDHRDPEFQRSRVA</sequence>
<organism evidence="1 2">
    <name type="scientific">Candidatus Yanofskybacteria bacterium GW2011_GWA1_48_10</name>
    <dbReference type="NCBI Taxonomy" id="1619022"/>
    <lineage>
        <taxon>Bacteria</taxon>
        <taxon>Candidatus Yanofskyibacteriota</taxon>
    </lineage>
</organism>
<evidence type="ECO:0000313" key="2">
    <source>
        <dbReference type="Proteomes" id="UP000034403"/>
    </source>
</evidence>
<gene>
    <name evidence="1" type="ORF">UY20_C0003G0013</name>
</gene>
<reference evidence="1 2" key="1">
    <citation type="journal article" date="2015" name="Nature">
        <title>rRNA introns, odd ribosomes, and small enigmatic genomes across a large radiation of phyla.</title>
        <authorList>
            <person name="Brown C.T."/>
            <person name="Hug L.A."/>
            <person name="Thomas B.C."/>
            <person name="Sharon I."/>
            <person name="Castelle C.J."/>
            <person name="Singh A."/>
            <person name="Wilkins M.J."/>
            <person name="Williams K.H."/>
            <person name="Banfield J.F."/>
        </authorList>
    </citation>
    <scope>NUCLEOTIDE SEQUENCE [LARGE SCALE GENOMIC DNA]</scope>
</reference>
<evidence type="ECO:0000313" key="1">
    <source>
        <dbReference type="EMBL" id="KKU89974.1"/>
    </source>
</evidence>
<proteinExistence type="predicted"/>
<accession>A0A0G1U795</accession>
<dbReference type="EMBL" id="LCPC01000003">
    <property type="protein sequence ID" value="KKU89974.1"/>
    <property type="molecule type" value="Genomic_DNA"/>
</dbReference>
<dbReference type="AlphaFoldDB" id="A0A0G1U795"/>
<dbReference type="Proteomes" id="UP000034403">
    <property type="component" value="Unassembled WGS sequence"/>
</dbReference>
<protein>
    <submittedName>
        <fullName evidence="1">Uncharacterized protein</fullName>
    </submittedName>
</protein>